<comment type="caution">
    <text evidence="1">The sequence shown here is derived from an EMBL/GenBank/DDBJ whole genome shotgun (WGS) entry which is preliminary data.</text>
</comment>
<evidence type="ECO:0000313" key="2">
    <source>
        <dbReference type="Proteomes" id="UP000324222"/>
    </source>
</evidence>
<proteinExistence type="predicted"/>
<dbReference type="EMBL" id="VSRR010129091">
    <property type="protein sequence ID" value="MPD01911.1"/>
    <property type="molecule type" value="Genomic_DNA"/>
</dbReference>
<dbReference type="AlphaFoldDB" id="A0A5B7JYJ6"/>
<sequence length="87" mass="10271">MKLHSQYNPRDAALKRIVPVFGRQHYKNKTMSEENVKSLKKDEQEELKSYFLGLRQGLVAFGPNEHLLPPQSVAFTKKYRDFRYSKL</sequence>
<gene>
    <name evidence="1" type="ORF">E2C01_097460</name>
</gene>
<name>A0A5B7JYJ6_PORTR</name>
<evidence type="ECO:0000313" key="1">
    <source>
        <dbReference type="EMBL" id="MPD01911.1"/>
    </source>
</evidence>
<dbReference type="Proteomes" id="UP000324222">
    <property type="component" value="Unassembled WGS sequence"/>
</dbReference>
<accession>A0A5B7JYJ6</accession>
<protein>
    <submittedName>
        <fullName evidence="1">Uncharacterized protein</fullName>
    </submittedName>
</protein>
<reference evidence="1 2" key="1">
    <citation type="submission" date="2019-05" db="EMBL/GenBank/DDBJ databases">
        <title>Another draft genome of Portunus trituberculatus and its Hox gene families provides insights of decapod evolution.</title>
        <authorList>
            <person name="Jeong J.-H."/>
            <person name="Song I."/>
            <person name="Kim S."/>
            <person name="Choi T."/>
            <person name="Kim D."/>
            <person name="Ryu S."/>
            <person name="Kim W."/>
        </authorList>
    </citation>
    <scope>NUCLEOTIDE SEQUENCE [LARGE SCALE GENOMIC DNA]</scope>
    <source>
        <tissue evidence="1">Muscle</tissue>
    </source>
</reference>
<organism evidence="1 2">
    <name type="scientific">Portunus trituberculatus</name>
    <name type="common">Swimming crab</name>
    <name type="synonym">Neptunus trituberculatus</name>
    <dbReference type="NCBI Taxonomy" id="210409"/>
    <lineage>
        <taxon>Eukaryota</taxon>
        <taxon>Metazoa</taxon>
        <taxon>Ecdysozoa</taxon>
        <taxon>Arthropoda</taxon>
        <taxon>Crustacea</taxon>
        <taxon>Multicrustacea</taxon>
        <taxon>Malacostraca</taxon>
        <taxon>Eumalacostraca</taxon>
        <taxon>Eucarida</taxon>
        <taxon>Decapoda</taxon>
        <taxon>Pleocyemata</taxon>
        <taxon>Brachyura</taxon>
        <taxon>Eubrachyura</taxon>
        <taxon>Portunoidea</taxon>
        <taxon>Portunidae</taxon>
        <taxon>Portuninae</taxon>
        <taxon>Portunus</taxon>
    </lineage>
</organism>
<keyword evidence="2" id="KW-1185">Reference proteome</keyword>